<evidence type="ECO:0000259" key="1">
    <source>
        <dbReference type="Pfam" id="PF03819"/>
    </source>
</evidence>
<dbReference type="Gene3D" id="1.10.287.1080">
    <property type="entry name" value="MazG-like"/>
    <property type="match status" value="1"/>
</dbReference>
<dbReference type="InterPro" id="IPR004518">
    <property type="entry name" value="MazG-like_dom"/>
</dbReference>
<dbReference type="RefSeq" id="NP_203440.1">
    <property type="nucleotide sequence ID" value="NC_003085.1"/>
</dbReference>
<name>Q94MU3_9CAUD</name>
<accession>Q94MU3</accession>
<protein>
    <submittedName>
        <fullName evidence="2">p26</fullName>
    </submittedName>
</protein>
<dbReference type="EMBL" id="AF396866">
    <property type="protein sequence ID" value="AAK94361.1"/>
    <property type="molecule type" value="Genomic_DNA"/>
</dbReference>
<reference evidence="2 3" key="1">
    <citation type="submission" date="2001-06" db="EMBL/GenBank/DDBJ databases">
        <title>Genome organization of temperate Myxococcus phage Mx8.</title>
        <authorList>
            <person name="Youderian P."/>
            <person name="Walthers D."/>
            <person name="Salmi D."/>
            <person name="Magrini V."/>
            <person name="Hartzell P.L."/>
        </authorList>
    </citation>
    <scope>NUCLEOTIDE SEQUENCE [LARGE SCALE GENOMIC DNA]</scope>
</reference>
<dbReference type="OrthoDB" id="15178at10239"/>
<evidence type="ECO:0000313" key="2">
    <source>
        <dbReference type="EMBL" id="AAK94361.1"/>
    </source>
</evidence>
<dbReference type="SUPFAM" id="SSF101386">
    <property type="entry name" value="all-alpha NTP pyrophosphatases"/>
    <property type="match status" value="1"/>
</dbReference>
<proteinExistence type="predicted"/>
<evidence type="ECO:0000313" key="3">
    <source>
        <dbReference type="Proteomes" id="UP000002093"/>
    </source>
</evidence>
<feature type="domain" description="NTP pyrophosphohydrolase MazG-like" evidence="1">
    <location>
        <begin position="38"/>
        <end position="107"/>
    </location>
</feature>
<dbReference type="KEGG" id="vg:921780"/>
<dbReference type="InterPro" id="IPR011379">
    <property type="entry name" value="MazG-related_GP37"/>
</dbReference>
<dbReference type="GeneID" id="921780"/>
<dbReference type="Pfam" id="PF03819">
    <property type="entry name" value="MazG"/>
    <property type="match status" value="1"/>
</dbReference>
<dbReference type="PIRSF" id="PIRSF006639">
    <property type="entry name" value="UCP006639_pph"/>
    <property type="match status" value="1"/>
</dbReference>
<keyword evidence="3" id="KW-1185">Reference proteome</keyword>
<dbReference type="CDD" id="cd11541">
    <property type="entry name" value="NTP-PPase_u4"/>
    <property type="match status" value="1"/>
</dbReference>
<organism evidence="2 3">
    <name type="scientific">Myxococcus phage Mx8</name>
    <dbReference type="NCBI Taxonomy" id="49964"/>
    <lineage>
        <taxon>Viruses</taxon>
        <taxon>Duplodnaviria</taxon>
        <taxon>Heunggongvirae</taxon>
        <taxon>Uroviricota</taxon>
        <taxon>Caudoviricetes</taxon>
        <taxon>Myxoctovirus</taxon>
        <taxon>Myxoctovirus Mx8</taxon>
    </lineage>
</organism>
<sequence>MTCNSMTFEQYQQAALRTANIGGPSEPFNHLKLESDCLGLTGEAGEVADHVKKFVGHGHDLDVEKVKKELGDVLWYVAVIAARLDLDLGDVAAANVEKLRKRYPDGFSTEASKARVDVGTGGAP</sequence>
<dbReference type="Proteomes" id="UP000002093">
    <property type="component" value="Segment"/>
</dbReference>